<reference evidence="4 5" key="1">
    <citation type="submission" date="2020-03" db="EMBL/GenBank/DDBJ databases">
        <title>Dissostichus mawsoni Genome sequencing and assembly.</title>
        <authorList>
            <person name="Park H."/>
        </authorList>
    </citation>
    <scope>NUCLEOTIDE SEQUENCE [LARGE SCALE GENOMIC DNA]</scope>
    <source>
        <strain evidence="4">DM0001</strain>
        <tissue evidence="4">Muscle</tissue>
    </source>
</reference>
<feature type="domain" description="DNA/RNA non-specific endonuclease/pyrophosphatase/phosphodiesterase" evidence="3">
    <location>
        <begin position="631"/>
        <end position="837"/>
    </location>
</feature>
<dbReference type="InterPro" id="IPR001604">
    <property type="entry name" value="Endo_G_ENPP1-like_dom"/>
</dbReference>
<evidence type="ECO:0000259" key="3">
    <source>
        <dbReference type="SMART" id="SM00892"/>
    </source>
</evidence>
<gene>
    <name evidence="4" type="ORF">F7725_004367</name>
</gene>
<dbReference type="GO" id="GO:0003676">
    <property type="term" value="F:nucleic acid binding"/>
    <property type="evidence" value="ECO:0007669"/>
    <property type="project" value="InterPro"/>
</dbReference>
<dbReference type="PANTHER" id="PTHR21472:SF19">
    <property type="entry name" value="ZGC:172339"/>
    <property type="match status" value="1"/>
</dbReference>
<evidence type="ECO:0000259" key="2">
    <source>
        <dbReference type="SMART" id="SM00477"/>
    </source>
</evidence>
<dbReference type="GO" id="GO:0016787">
    <property type="term" value="F:hydrolase activity"/>
    <property type="evidence" value="ECO:0007669"/>
    <property type="project" value="InterPro"/>
</dbReference>
<feature type="domain" description="ENPP1-3/EXOG-like endonuclease/phosphodiesterase" evidence="2">
    <location>
        <begin position="326"/>
        <end position="548"/>
    </location>
</feature>
<feature type="chain" id="PRO_5029786181" description="Endonuclease domain-containing 1 protein-like" evidence="1">
    <location>
        <begin position="24"/>
        <end position="852"/>
    </location>
</feature>
<dbReference type="Gene3D" id="3.40.570.10">
    <property type="entry name" value="Extracellular Endonuclease, subunit A"/>
    <property type="match status" value="3"/>
</dbReference>
<feature type="domain" description="DNA/RNA non-specific endonuclease/pyrophosphatase/phosphodiesterase" evidence="3">
    <location>
        <begin position="325"/>
        <end position="542"/>
    </location>
</feature>
<feature type="signal peptide" evidence="1">
    <location>
        <begin position="1"/>
        <end position="23"/>
    </location>
</feature>
<evidence type="ECO:0000313" key="5">
    <source>
        <dbReference type="Proteomes" id="UP000518266"/>
    </source>
</evidence>
<accession>A0A7J5XJ83</accession>
<dbReference type="InterPro" id="IPR020821">
    <property type="entry name" value="ENPP1-3/EXOG-like_nuc-like"/>
</dbReference>
<keyword evidence="1" id="KW-0732">Signal</keyword>
<dbReference type="SUPFAM" id="SSF54060">
    <property type="entry name" value="His-Me finger endonucleases"/>
    <property type="match status" value="3"/>
</dbReference>
<keyword evidence="5" id="KW-1185">Reference proteome</keyword>
<dbReference type="InterPro" id="IPR039015">
    <property type="entry name" value="ENDOD1"/>
</dbReference>
<proteinExistence type="predicted"/>
<dbReference type="PANTHER" id="PTHR21472">
    <property type="entry name" value="ENDONUCLEASE DOMAIN-CONTAINING 1 PROTEIN ENDOD1"/>
    <property type="match status" value="1"/>
</dbReference>
<dbReference type="SMART" id="SM00892">
    <property type="entry name" value="Endonuclease_NS"/>
    <property type="match status" value="3"/>
</dbReference>
<feature type="domain" description="DNA/RNA non-specific endonuclease/pyrophosphatase/phosphodiesterase" evidence="3">
    <location>
        <begin position="59"/>
        <end position="263"/>
    </location>
</feature>
<dbReference type="InterPro" id="IPR044925">
    <property type="entry name" value="His-Me_finger_sf"/>
</dbReference>
<dbReference type="EMBL" id="JAAKFY010000023">
    <property type="protein sequence ID" value="KAF3836903.1"/>
    <property type="molecule type" value="Genomic_DNA"/>
</dbReference>
<dbReference type="OrthoDB" id="8572289at2759"/>
<evidence type="ECO:0000256" key="1">
    <source>
        <dbReference type="SAM" id="SignalP"/>
    </source>
</evidence>
<name>A0A7J5XJ83_DISMA</name>
<dbReference type="Pfam" id="PF01223">
    <property type="entry name" value="Endonuclease_NS"/>
    <property type="match status" value="3"/>
</dbReference>
<dbReference type="InterPro" id="IPR044929">
    <property type="entry name" value="DNA/RNA_non-sp_Endonuclease_sf"/>
</dbReference>
<dbReference type="AlphaFoldDB" id="A0A7J5XJ83"/>
<protein>
    <recommendedName>
        <fullName evidence="6">Endonuclease domain-containing 1 protein-like</fullName>
    </recommendedName>
</protein>
<evidence type="ECO:0000313" key="4">
    <source>
        <dbReference type="EMBL" id="KAF3836903.1"/>
    </source>
</evidence>
<dbReference type="SMART" id="SM00477">
    <property type="entry name" value="NUC"/>
    <property type="match status" value="1"/>
</dbReference>
<organism evidence="4 5">
    <name type="scientific">Dissostichus mawsoni</name>
    <name type="common">Antarctic cod</name>
    <dbReference type="NCBI Taxonomy" id="36200"/>
    <lineage>
        <taxon>Eukaryota</taxon>
        <taxon>Metazoa</taxon>
        <taxon>Chordata</taxon>
        <taxon>Craniata</taxon>
        <taxon>Vertebrata</taxon>
        <taxon>Euteleostomi</taxon>
        <taxon>Actinopterygii</taxon>
        <taxon>Neopterygii</taxon>
        <taxon>Teleostei</taxon>
        <taxon>Neoteleostei</taxon>
        <taxon>Acanthomorphata</taxon>
        <taxon>Eupercaria</taxon>
        <taxon>Perciformes</taxon>
        <taxon>Notothenioidei</taxon>
        <taxon>Nototheniidae</taxon>
        <taxon>Dissostichus</taxon>
    </lineage>
</organism>
<evidence type="ECO:0008006" key="6">
    <source>
        <dbReference type="Google" id="ProtNLM"/>
    </source>
</evidence>
<comment type="caution">
    <text evidence="4">The sequence shown here is derived from an EMBL/GenBank/DDBJ whole genome shotgun (WGS) entry which is preliminary data.</text>
</comment>
<dbReference type="GO" id="GO:0046872">
    <property type="term" value="F:metal ion binding"/>
    <property type="evidence" value="ECO:0007669"/>
    <property type="project" value="InterPro"/>
</dbReference>
<sequence>MMHLVGTCVLSFSLLMASPLVSATVSKSFKDCSHFFYMQSPPAGIKGTNLRRVCQKYADKLRYATLYDSSRHLPLYSAYIFKKSDGKRRMDTPWMYEPQVETNTPPLIEDSQAVLEDYTDAVEYRRGPLNPDLHQSEPDDKSSTYTLTNVVPLLTNLLDASWNPYLDIIRRRLNNFCHGKSFIVTGVTLSGGTLQRDNRDRLGIPKYLWLAYCCPKFDRNSPYEVRFMFPSYGGYALNEQTDHSVVEVPLKTLESFLKSHTDTDNDLNIFYKGCTFLLVNLITSAVRGRVEKELSSECRQFLYMETPPTGLEHPSLRFICQRYNKRTRYLTLYNTVDHVPVYSAYTFKRSAGDKCVDVPWMYEPQLSTYSDTDEMQPFPRGYMHMDFEDAQAVLDDYTNAVLYERGTLNPEEHQDEPDDKASTYTLTNVVPMTPDFNNRVWNKQENIIRKRLNNYCRGTAYIVTGITTSGKMIRRENMNRVAVPKYIWSAYCCIDYDHNAPFSERYKFPSFAHYGLNEEEDNEVLEISVQQLKEFLKKTTFVEQNFRIFVGDCVPPGKKRAFVMTPASAKRALPLAAVMAVLTCVWLPGVQAGVVGDFNHVERCKDSLYMGTPPRGYLSTSFTKICQRYEDKPRFVTLYDSQRHIPIYSAYTFKKSDGEKKVDFPWMFEPQLASDKSSSNMEPFPQSTSMHMNFEDTQAVLEDYADVVQYERGQLNPDEHQADPLDKASTYSLTNVVPQIREFNIGPWAEHRDLIRKRLNNYCRGKAYVVTGITTSGHTIRRNNLTGWLYRSTCGRPTAAPSLTKMHPYGLNDRVNNHMVEVPLKNMEKFLKGRMDVDKNFQIFYSDCVPDI</sequence>
<dbReference type="Proteomes" id="UP000518266">
    <property type="component" value="Unassembled WGS sequence"/>
</dbReference>